<proteinExistence type="predicted"/>
<dbReference type="Proteomes" id="UP000094023">
    <property type="component" value="Unassembled WGS sequence"/>
</dbReference>
<dbReference type="SUPFAM" id="SSF160631">
    <property type="entry name" value="SMI1/KNR4-like"/>
    <property type="match status" value="1"/>
</dbReference>
<sequence>MINNGLIEYLHSGYPKLSIDINYMQGYSIDEIKKIERLYDIEVKDQLYDFLTSIGRCSGGLFGDDPLLFYRNQKTIRGSILMQSGMREDLAAIQQYDLLDKKPFFISVESYTQYFFVLTASDNPNLIYQYDENEETVQATNWDLKNYLKHVVNVYTLNYDVKASFDQHATWGTYYYLYLISNKTPVYT</sequence>
<organism evidence="1 2">
    <name type="scientific">Proteus myxofaciens ATCC 19692</name>
    <dbReference type="NCBI Taxonomy" id="1354337"/>
    <lineage>
        <taxon>Bacteria</taxon>
        <taxon>Pseudomonadati</taxon>
        <taxon>Pseudomonadota</taxon>
        <taxon>Gammaproteobacteria</taxon>
        <taxon>Enterobacterales</taxon>
        <taxon>Morganellaceae</taxon>
        <taxon>Proteus</taxon>
    </lineage>
</organism>
<gene>
    <name evidence="1" type="ORF">M983_1584</name>
</gene>
<evidence type="ECO:0008006" key="3">
    <source>
        <dbReference type="Google" id="ProtNLM"/>
    </source>
</evidence>
<reference evidence="1 2" key="1">
    <citation type="submission" date="2016-04" db="EMBL/GenBank/DDBJ databases">
        <title>ATOL: Assembling a taxonomically balanced genome-scale reconstruction of the evolutionary history of the Enterobacteriaceae.</title>
        <authorList>
            <person name="Plunkett G.III."/>
            <person name="Neeno-Eckwall E.C."/>
            <person name="Glasner J.D."/>
            <person name="Perna N.T."/>
        </authorList>
    </citation>
    <scope>NUCLEOTIDE SEQUENCE [LARGE SCALE GENOMIC DNA]</scope>
    <source>
        <strain evidence="1 2">ATCC 19692</strain>
    </source>
</reference>
<dbReference type="STRING" id="1354337.M983_1584"/>
<evidence type="ECO:0000313" key="2">
    <source>
        <dbReference type="Proteomes" id="UP000094023"/>
    </source>
</evidence>
<accession>A0A198FZF6</accession>
<keyword evidence="2" id="KW-1185">Reference proteome</keyword>
<evidence type="ECO:0000313" key="1">
    <source>
        <dbReference type="EMBL" id="OAT30095.1"/>
    </source>
</evidence>
<dbReference type="AlphaFoldDB" id="A0A198FZF6"/>
<dbReference type="InterPro" id="IPR037883">
    <property type="entry name" value="Knr4/Smi1-like_sf"/>
</dbReference>
<protein>
    <recommendedName>
        <fullName evidence="3">Knr4/Smi1-like domain-containing protein</fullName>
    </recommendedName>
</protein>
<comment type="caution">
    <text evidence="1">The sequence shown here is derived from an EMBL/GenBank/DDBJ whole genome shotgun (WGS) entry which is preliminary data.</text>
</comment>
<name>A0A198FZF6_9GAMM</name>
<dbReference type="RefSeq" id="WP_245684029.1">
    <property type="nucleotide sequence ID" value="NZ_LXEN01000074.1"/>
</dbReference>
<dbReference type="EMBL" id="LXEN01000074">
    <property type="protein sequence ID" value="OAT30095.1"/>
    <property type="molecule type" value="Genomic_DNA"/>
</dbReference>